<feature type="transmembrane region" description="Helical" evidence="1">
    <location>
        <begin position="63"/>
        <end position="90"/>
    </location>
</feature>
<name>A0AAD6HI30_9EURO</name>
<dbReference type="PANTHER" id="PTHR35895">
    <property type="entry name" value="CHROMOSOME 16, WHOLE GENOME SHOTGUN SEQUENCE"/>
    <property type="match status" value="1"/>
</dbReference>
<accession>A0AAD6HI30</accession>
<dbReference type="Pfam" id="PF12505">
    <property type="entry name" value="DUF3712"/>
    <property type="match status" value="1"/>
</dbReference>
<protein>
    <submittedName>
        <fullName evidence="2">Uncharacterized protein</fullName>
    </submittedName>
</protein>
<keyword evidence="1" id="KW-0812">Transmembrane</keyword>
<comment type="caution">
    <text evidence="2">The sequence shown here is derived from an EMBL/GenBank/DDBJ whole genome shotgun (WGS) entry which is preliminary data.</text>
</comment>
<dbReference type="Proteomes" id="UP001215712">
    <property type="component" value="Unassembled WGS sequence"/>
</dbReference>
<evidence type="ECO:0000313" key="2">
    <source>
        <dbReference type="EMBL" id="KAJ5718951.1"/>
    </source>
</evidence>
<keyword evidence="1" id="KW-1133">Transmembrane helix</keyword>
<evidence type="ECO:0000313" key="3">
    <source>
        <dbReference type="Proteomes" id="UP001215712"/>
    </source>
</evidence>
<gene>
    <name evidence="2" type="ORF">N7493_007406</name>
</gene>
<sequence length="411" mass="44939">MDELKIHKYIIGANAPGESIYDKIPADEGRFHDGSAYNGGKLDDNASKHKATNKIIRHYQRFWCCYCLGLLIFLIIFLPVFFLVAIPAIAQRIVDNTSLPIYSAEILDPTPSSVSFVLHTSLKIPLGLRIRTNAFNLSLFNRGVHPFTPYITVGLPSYSLKGRTAMTIEQNNTLILNETRFLDTLTDAVYQERFTMSAKGSTVGHLGALKAPLTLNKNIELNGLDKLNGFSIDSAQVVIPKEADGTNIIATATLPNRSVFTFALGNVTLNLWSYDVLVGQGTIQNVVLKPGNNSVCLRGELDIDTIIDNISDIVHSQESALLDGDFQLSASGNSTIYDGNHIEYYEDVLNNLTLTTRVSILEVLSGTLEGLLDENNNSTIANLIQNITSTLSNLTSSKDISKAANSLKSLV</sequence>
<dbReference type="EMBL" id="JAQJAN010000011">
    <property type="protein sequence ID" value="KAJ5718951.1"/>
    <property type="molecule type" value="Genomic_DNA"/>
</dbReference>
<proteinExistence type="predicted"/>
<dbReference type="PANTHER" id="PTHR35895:SF2">
    <property type="match status" value="1"/>
</dbReference>
<dbReference type="AlphaFoldDB" id="A0AAD6HI30"/>
<reference evidence="2" key="2">
    <citation type="submission" date="2023-01" db="EMBL/GenBank/DDBJ databases">
        <authorList>
            <person name="Petersen C."/>
        </authorList>
    </citation>
    <scope>NUCLEOTIDE SEQUENCE</scope>
    <source>
        <strain evidence="2">IBT 17514</strain>
    </source>
</reference>
<reference evidence="2" key="1">
    <citation type="journal article" date="2023" name="IMA Fungus">
        <title>Comparative genomic study of the Penicillium genus elucidates a diverse pangenome and 15 lateral gene transfer events.</title>
        <authorList>
            <person name="Petersen C."/>
            <person name="Sorensen T."/>
            <person name="Nielsen M.R."/>
            <person name="Sondergaard T.E."/>
            <person name="Sorensen J.L."/>
            <person name="Fitzpatrick D.A."/>
            <person name="Frisvad J.C."/>
            <person name="Nielsen K.L."/>
        </authorList>
    </citation>
    <scope>NUCLEOTIDE SEQUENCE</scope>
    <source>
        <strain evidence="2">IBT 17514</strain>
    </source>
</reference>
<keyword evidence="1" id="KW-0472">Membrane</keyword>
<evidence type="ECO:0000256" key="1">
    <source>
        <dbReference type="SAM" id="Phobius"/>
    </source>
</evidence>
<dbReference type="GO" id="GO:0000329">
    <property type="term" value="C:fungal-type vacuole membrane"/>
    <property type="evidence" value="ECO:0007669"/>
    <property type="project" value="InterPro"/>
</dbReference>
<dbReference type="InterPro" id="IPR022185">
    <property type="entry name" value="DUF3712"/>
</dbReference>
<dbReference type="InterPro" id="IPR046368">
    <property type="entry name" value="Tag1"/>
</dbReference>
<keyword evidence="3" id="KW-1185">Reference proteome</keyword>
<organism evidence="2 3">
    <name type="scientific">Penicillium malachiteum</name>
    <dbReference type="NCBI Taxonomy" id="1324776"/>
    <lineage>
        <taxon>Eukaryota</taxon>
        <taxon>Fungi</taxon>
        <taxon>Dikarya</taxon>
        <taxon>Ascomycota</taxon>
        <taxon>Pezizomycotina</taxon>
        <taxon>Eurotiomycetes</taxon>
        <taxon>Eurotiomycetidae</taxon>
        <taxon>Eurotiales</taxon>
        <taxon>Aspergillaceae</taxon>
        <taxon>Penicillium</taxon>
    </lineage>
</organism>